<name>A0A1R0KIV7_9PSEU</name>
<organism evidence="1 2">
    <name type="scientific">Amycolatopsis coloradensis</name>
    <dbReference type="NCBI Taxonomy" id="76021"/>
    <lineage>
        <taxon>Bacteria</taxon>
        <taxon>Bacillati</taxon>
        <taxon>Actinomycetota</taxon>
        <taxon>Actinomycetes</taxon>
        <taxon>Pseudonocardiales</taxon>
        <taxon>Pseudonocardiaceae</taxon>
        <taxon>Amycolatopsis</taxon>
    </lineage>
</organism>
<accession>A0A1R0KIV7</accession>
<dbReference type="AlphaFoldDB" id="A0A1R0KIV7"/>
<evidence type="ECO:0000313" key="2">
    <source>
        <dbReference type="Proteomes" id="UP000187486"/>
    </source>
</evidence>
<protein>
    <submittedName>
        <fullName evidence="1">Uncharacterized protein</fullName>
    </submittedName>
</protein>
<reference evidence="1 2" key="1">
    <citation type="submission" date="2016-01" db="EMBL/GenBank/DDBJ databases">
        <title>Amycolatopsis coloradensis genome sequencing and assembly.</title>
        <authorList>
            <person name="Mayilraj S."/>
        </authorList>
    </citation>
    <scope>NUCLEOTIDE SEQUENCE [LARGE SCALE GENOMIC DNA]</scope>
    <source>
        <strain evidence="1 2">DSM 44225</strain>
    </source>
</reference>
<keyword evidence="2" id="KW-1185">Reference proteome</keyword>
<gene>
    <name evidence="1" type="ORF">BS329_32430</name>
</gene>
<dbReference type="Proteomes" id="UP000187486">
    <property type="component" value="Unassembled WGS sequence"/>
</dbReference>
<evidence type="ECO:0000313" key="1">
    <source>
        <dbReference type="EMBL" id="OLZ45740.1"/>
    </source>
</evidence>
<dbReference type="EMBL" id="MQUQ01000019">
    <property type="protein sequence ID" value="OLZ45740.1"/>
    <property type="molecule type" value="Genomic_DNA"/>
</dbReference>
<proteinExistence type="predicted"/>
<comment type="caution">
    <text evidence="1">The sequence shown here is derived from an EMBL/GenBank/DDBJ whole genome shotgun (WGS) entry which is preliminary data.</text>
</comment>
<sequence>MVDRTVRPCSFAGTAAATPIDDVPPRIRIVCPARMSSPVYSEPCAVCSIFGSAPSVAQSSLKRTGITEDAGTTVYSA</sequence>